<accession>A0A1L7CX30</accession>
<proteinExistence type="predicted"/>
<dbReference type="EMBL" id="CP009248">
    <property type="protein sequence ID" value="APT90371.1"/>
    <property type="molecule type" value="Genomic_DNA"/>
</dbReference>
<protein>
    <recommendedName>
        <fullName evidence="1">HNH nuclease domain-containing protein</fullName>
    </recommendedName>
</protein>
<reference evidence="2 3" key="1">
    <citation type="submission" date="2014-08" db="EMBL/GenBank/DDBJ databases">
        <title>Complete genome sequence of Corynebacterium sphenisci CECT 5990(T) (=DSM 44792(T)), isolated from healthy wild penguins.</title>
        <authorList>
            <person name="Ruckert C."/>
            <person name="Albersmeier A."/>
            <person name="Winkler A."/>
            <person name="Kalinowski J."/>
        </authorList>
    </citation>
    <scope>NUCLEOTIDE SEQUENCE [LARGE SCALE GENOMIC DNA]</scope>
    <source>
        <strain evidence="2 3">DSM 44792</strain>
    </source>
</reference>
<dbReference type="GO" id="GO:0004519">
    <property type="term" value="F:endonuclease activity"/>
    <property type="evidence" value="ECO:0007669"/>
    <property type="project" value="InterPro"/>
</dbReference>
<dbReference type="InterPro" id="IPR003615">
    <property type="entry name" value="HNH_nuc"/>
</dbReference>
<dbReference type="PANTHER" id="PTHR33877:SF2">
    <property type="entry name" value="OS07G0170200 PROTEIN"/>
    <property type="match status" value="1"/>
</dbReference>
<feature type="domain" description="HNH nuclease" evidence="1">
    <location>
        <begin position="115"/>
        <end position="177"/>
    </location>
</feature>
<name>A0A1L7CX30_9CORY</name>
<evidence type="ECO:0000259" key="1">
    <source>
        <dbReference type="SMART" id="SM00507"/>
    </source>
</evidence>
<dbReference type="GO" id="GO:0008270">
    <property type="term" value="F:zinc ion binding"/>
    <property type="evidence" value="ECO:0007669"/>
    <property type="project" value="InterPro"/>
</dbReference>
<dbReference type="CDD" id="cd00085">
    <property type="entry name" value="HNHc"/>
    <property type="match status" value="1"/>
</dbReference>
<sequence length="250" mass="29187">MAGYSEQQPFWKLDYYPGTRRKLGSVPKIASYLYHEVEVGATFTTDELRLKLGRAGQRVNHEHFQRRIREIKDLDWNFRNHQEDAELDVQEYRLVKKGWTPESGKPRKRDPITASVRRQVFERDRHFCQICGAHAGDEYPGEDGTRVVLTVGHIVPRSHGGEATLQNLQAECARCNEPKRDSGDAINTYDNVWPDVKKLGRKDKQELLRWLTEKRRDLSPVEIVYAKIHKMRPDDRDRLMNDLQTATGKY</sequence>
<dbReference type="InterPro" id="IPR052892">
    <property type="entry name" value="NA-targeting_endonuclease"/>
</dbReference>
<keyword evidence="3" id="KW-1185">Reference proteome</keyword>
<organism evidence="2 3">
    <name type="scientific">Corynebacterium sphenisci DSM 44792</name>
    <dbReference type="NCBI Taxonomy" id="1437874"/>
    <lineage>
        <taxon>Bacteria</taxon>
        <taxon>Bacillati</taxon>
        <taxon>Actinomycetota</taxon>
        <taxon>Actinomycetes</taxon>
        <taxon>Mycobacteriales</taxon>
        <taxon>Corynebacteriaceae</taxon>
        <taxon>Corynebacterium</taxon>
    </lineage>
</organism>
<dbReference type="PANTHER" id="PTHR33877">
    <property type="entry name" value="SLL1193 PROTEIN"/>
    <property type="match status" value="1"/>
</dbReference>
<evidence type="ECO:0000313" key="3">
    <source>
        <dbReference type="Proteomes" id="UP000185469"/>
    </source>
</evidence>
<gene>
    <name evidence="2" type="ORF">CSPHI_04115</name>
</gene>
<dbReference type="Proteomes" id="UP000185469">
    <property type="component" value="Chromosome"/>
</dbReference>
<dbReference type="RefSeq" id="WP_075691612.1">
    <property type="nucleotide sequence ID" value="NZ_CP009248.1"/>
</dbReference>
<dbReference type="KEGG" id="csph:CSPHI_04115"/>
<dbReference type="AlphaFoldDB" id="A0A1L7CX30"/>
<dbReference type="Gene3D" id="1.10.30.50">
    <property type="match status" value="1"/>
</dbReference>
<dbReference type="Pfam" id="PF01844">
    <property type="entry name" value="HNH"/>
    <property type="match status" value="1"/>
</dbReference>
<evidence type="ECO:0000313" key="2">
    <source>
        <dbReference type="EMBL" id="APT90371.1"/>
    </source>
</evidence>
<dbReference type="InterPro" id="IPR002711">
    <property type="entry name" value="HNH"/>
</dbReference>
<dbReference type="SMART" id="SM00507">
    <property type="entry name" value="HNHc"/>
    <property type="match status" value="1"/>
</dbReference>
<dbReference type="OrthoDB" id="3823469at2"/>
<dbReference type="GO" id="GO:0003676">
    <property type="term" value="F:nucleic acid binding"/>
    <property type="evidence" value="ECO:0007669"/>
    <property type="project" value="InterPro"/>
</dbReference>